<dbReference type="PANTHER" id="PTHR23055:SF167">
    <property type="entry name" value="EF-HAND DOMAIN-CONTAINING PROTEIN"/>
    <property type="match status" value="1"/>
</dbReference>
<dbReference type="PANTHER" id="PTHR23055">
    <property type="entry name" value="CALCIUM BINDING PROTEINS"/>
    <property type="match status" value="1"/>
</dbReference>
<keyword evidence="3" id="KW-0106">Calcium</keyword>
<evidence type="ECO:0000256" key="3">
    <source>
        <dbReference type="ARBA" id="ARBA00022837"/>
    </source>
</evidence>
<dbReference type="CDD" id="cd00051">
    <property type="entry name" value="EFh"/>
    <property type="match status" value="1"/>
</dbReference>
<dbReference type="OrthoDB" id="191686at2759"/>
<dbReference type="Pfam" id="PF13833">
    <property type="entry name" value="EF-hand_8"/>
    <property type="match status" value="1"/>
</dbReference>
<name>A0A2A6D0Y9_PRIPA</name>
<dbReference type="EnsemblMetazoa" id="PPA18682.1">
    <property type="protein sequence ID" value="PPA18682.1"/>
    <property type="gene ID" value="WBGene00108236"/>
</dbReference>
<evidence type="ECO:0000313" key="5">
    <source>
        <dbReference type="Proteomes" id="UP000005239"/>
    </source>
</evidence>
<dbReference type="PRINTS" id="PR00450">
    <property type="entry name" value="RECOVERIN"/>
</dbReference>
<reference evidence="5" key="1">
    <citation type="journal article" date="2008" name="Nat. Genet.">
        <title>The Pristionchus pacificus genome provides a unique perspective on nematode lifestyle and parasitism.</title>
        <authorList>
            <person name="Dieterich C."/>
            <person name="Clifton S.W."/>
            <person name="Schuster L.N."/>
            <person name="Chinwalla A."/>
            <person name="Delehaunty K."/>
            <person name="Dinkelacker I."/>
            <person name="Fulton L."/>
            <person name="Fulton R."/>
            <person name="Godfrey J."/>
            <person name="Minx P."/>
            <person name="Mitreva M."/>
            <person name="Roeseler W."/>
            <person name="Tian H."/>
            <person name="Witte H."/>
            <person name="Yang S.P."/>
            <person name="Wilson R.K."/>
            <person name="Sommer R.J."/>
        </authorList>
    </citation>
    <scope>NUCLEOTIDE SEQUENCE [LARGE SCALE GENOMIC DNA]</scope>
    <source>
        <strain evidence="5">PS312</strain>
    </source>
</reference>
<dbReference type="SUPFAM" id="SSF47473">
    <property type="entry name" value="EF-hand"/>
    <property type="match status" value="1"/>
</dbReference>
<sequence>MIRTLVHTALNDSAMHEIILNDCEPEIDPPPMPRYRPPSIDTICKQTKFTRKEIQIIYRAFKQGSPNGTIGLEQFQEIYFLLFPAGRNTKYAEYVFRTFDRDEDKIISFEEFVSGLSVISRGTTVEKLNWIFTLYDIDKKGVIGHSELMKISQSMFDLIGRNTGPPVTYQHLLEHASTIVQRMDANKDGLITRQEFMDACTNDESMCRSIESFHTWF</sequence>
<protein>
    <submittedName>
        <fullName evidence="4">Ncs-7</fullName>
    </submittedName>
</protein>
<evidence type="ECO:0000256" key="2">
    <source>
        <dbReference type="ARBA" id="ARBA00022737"/>
    </source>
</evidence>
<dbReference type="InterPro" id="IPR018247">
    <property type="entry name" value="EF_Hand_1_Ca_BS"/>
</dbReference>
<dbReference type="AlphaFoldDB" id="A0A2A6D0Y9"/>
<keyword evidence="1" id="KW-0479">Metal-binding</keyword>
<keyword evidence="5" id="KW-1185">Reference proteome</keyword>
<keyword evidence="2" id="KW-0677">Repeat</keyword>
<dbReference type="PROSITE" id="PS00018">
    <property type="entry name" value="EF_HAND_1"/>
    <property type="match status" value="2"/>
</dbReference>
<evidence type="ECO:0000256" key="1">
    <source>
        <dbReference type="ARBA" id="ARBA00022723"/>
    </source>
</evidence>
<dbReference type="Gene3D" id="1.10.238.10">
    <property type="entry name" value="EF-hand"/>
    <property type="match status" value="1"/>
</dbReference>
<dbReference type="InterPro" id="IPR028846">
    <property type="entry name" value="Recoverin"/>
</dbReference>
<gene>
    <name evidence="4" type="primary">WBGene00108236</name>
</gene>
<dbReference type="PROSITE" id="PS50222">
    <property type="entry name" value="EF_HAND_2"/>
    <property type="match status" value="3"/>
</dbReference>
<dbReference type="SMART" id="SM00054">
    <property type="entry name" value="EFh"/>
    <property type="match status" value="3"/>
</dbReference>
<dbReference type="GO" id="GO:0009966">
    <property type="term" value="P:regulation of signal transduction"/>
    <property type="evidence" value="ECO:0000318"/>
    <property type="project" value="GO_Central"/>
</dbReference>
<dbReference type="InterPro" id="IPR011992">
    <property type="entry name" value="EF-hand-dom_pair"/>
</dbReference>
<dbReference type="GO" id="GO:0005509">
    <property type="term" value="F:calcium ion binding"/>
    <property type="evidence" value="ECO:0000318"/>
    <property type="project" value="GO_Central"/>
</dbReference>
<dbReference type="Pfam" id="PF13499">
    <property type="entry name" value="EF-hand_7"/>
    <property type="match status" value="1"/>
</dbReference>
<organism evidence="4 5">
    <name type="scientific">Pristionchus pacificus</name>
    <name type="common">Parasitic nematode worm</name>
    <dbReference type="NCBI Taxonomy" id="54126"/>
    <lineage>
        <taxon>Eukaryota</taxon>
        <taxon>Metazoa</taxon>
        <taxon>Ecdysozoa</taxon>
        <taxon>Nematoda</taxon>
        <taxon>Chromadorea</taxon>
        <taxon>Rhabditida</taxon>
        <taxon>Rhabditina</taxon>
        <taxon>Diplogasteromorpha</taxon>
        <taxon>Diplogasteroidea</taxon>
        <taxon>Neodiplogasteridae</taxon>
        <taxon>Pristionchus</taxon>
    </lineage>
</organism>
<dbReference type="Proteomes" id="UP000005239">
    <property type="component" value="Unassembled WGS sequence"/>
</dbReference>
<dbReference type="InterPro" id="IPR002048">
    <property type="entry name" value="EF_hand_dom"/>
</dbReference>
<reference evidence="4" key="2">
    <citation type="submission" date="2022-06" db="UniProtKB">
        <authorList>
            <consortium name="EnsemblMetazoa"/>
        </authorList>
    </citation>
    <scope>IDENTIFICATION</scope>
    <source>
        <strain evidence="4">PS312</strain>
    </source>
</reference>
<accession>A0A8R1UDF5</accession>
<proteinExistence type="predicted"/>
<accession>A0A2A6D0Y9</accession>
<evidence type="ECO:0000313" key="4">
    <source>
        <dbReference type="EnsemblMetazoa" id="PPA18682.1"/>
    </source>
</evidence>